<dbReference type="PANTHER" id="PTHR33284">
    <property type="entry name" value="RIBOSOMAL PROTEIN L25/GLN-TRNA SYNTHETASE, ANTI-CODON-BINDING DOMAIN-CONTAINING PROTEIN"/>
    <property type="match status" value="1"/>
</dbReference>
<evidence type="ECO:0000313" key="10">
    <source>
        <dbReference type="Proteomes" id="UP000229334"/>
    </source>
</evidence>
<sequence length="215" mass="23431">MLTLTAERREIFSKDLDAERSKGRLPAVIYGAENSAESLFLDFKEFNKVLASAGESTLVTVLLGADKKDVLIHEVAKHPISGQAVHVDLFMVDVKKPIQVEVPLVFEGVAGAVKDFGGALIKVLHELEVEALPKDLPHDLIVDISLLTQLDSQIYVSDVKLPVGVTMITAMDEVVASVTEAGEVVEEEVPIDISEIEVEKKGKTEEEPESTETKE</sequence>
<feature type="compositionally biased region" description="Basic and acidic residues" evidence="6">
    <location>
        <begin position="197"/>
        <end position="215"/>
    </location>
</feature>
<keyword evidence="3 5" id="KW-0689">Ribosomal protein</keyword>
<evidence type="ECO:0000313" key="9">
    <source>
        <dbReference type="EMBL" id="PIP58376.1"/>
    </source>
</evidence>
<dbReference type="Proteomes" id="UP000229334">
    <property type="component" value="Unassembled WGS sequence"/>
</dbReference>
<dbReference type="GO" id="GO:0006412">
    <property type="term" value="P:translation"/>
    <property type="evidence" value="ECO:0007669"/>
    <property type="project" value="UniProtKB-UniRule"/>
</dbReference>
<comment type="function">
    <text evidence="5">This is one of the proteins that binds to the 5S RNA in the ribosome where it forms part of the central protuberance.</text>
</comment>
<feature type="domain" description="Large ribosomal subunit protein bL25 beta" evidence="8">
    <location>
        <begin position="98"/>
        <end position="180"/>
    </location>
</feature>
<dbReference type="InterPro" id="IPR020057">
    <property type="entry name" value="Ribosomal_bL25_b-dom"/>
</dbReference>
<dbReference type="GO" id="GO:0022625">
    <property type="term" value="C:cytosolic large ribosomal subunit"/>
    <property type="evidence" value="ECO:0007669"/>
    <property type="project" value="TreeGrafter"/>
</dbReference>
<name>A0A2H0BL21_9BACT</name>
<dbReference type="InterPro" id="IPR020930">
    <property type="entry name" value="Ribosomal_uL5_bac-type"/>
</dbReference>
<dbReference type="Gene3D" id="2.40.240.10">
    <property type="entry name" value="Ribosomal Protein L25, Chain P"/>
    <property type="match status" value="1"/>
</dbReference>
<reference evidence="9 10" key="1">
    <citation type="submission" date="2017-09" db="EMBL/GenBank/DDBJ databases">
        <title>Depth-based differentiation of microbial function through sediment-hosted aquifers and enrichment of novel symbionts in the deep terrestrial subsurface.</title>
        <authorList>
            <person name="Probst A.J."/>
            <person name="Ladd B."/>
            <person name="Jarett J.K."/>
            <person name="Geller-Mcgrath D.E."/>
            <person name="Sieber C.M."/>
            <person name="Emerson J.B."/>
            <person name="Anantharaman K."/>
            <person name="Thomas B.C."/>
            <person name="Malmstrom R."/>
            <person name="Stieglmeier M."/>
            <person name="Klingl A."/>
            <person name="Woyke T."/>
            <person name="Ryan C.M."/>
            <person name="Banfield J.F."/>
        </authorList>
    </citation>
    <scope>NUCLEOTIDE SEQUENCE [LARGE SCALE GENOMIC DNA]</scope>
    <source>
        <strain evidence="9">CG22_combo_CG10-13_8_21_14_all_37_9</strain>
    </source>
</reference>
<evidence type="ECO:0000259" key="8">
    <source>
        <dbReference type="Pfam" id="PF14693"/>
    </source>
</evidence>
<evidence type="ECO:0000256" key="2">
    <source>
        <dbReference type="ARBA" id="ARBA00022884"/>
    </source>
</evidence>
<keyword evidence="4 5" id="KW-0687">Ribonucleoprotein</keyword>
<evidence type="ECO:0000256" key="4">
    <source>
        <dbReference type="ARBA" id="ARBA00023274"/>
    </source>
</evidence>
<evidence type="ECO:0000259" key="7">
    <source>
        <dbReference type="Pfam" id="PF01386"/>
    </source>
</evidence>
<dbReference type="GO" id="GO:0008097">
    <property type="term" value="F:5S rRNA binding"/>
    <property type="evidence" value="ECO:0007669"/>
    <property type="project" value="InterPro"/>
</dbReference>
<evidence type="ECO:0000256" key="6">
    <source>
        <dbReference type="SAM" id="MobiDB-lite"/>
    </source>
</evidence>
<dbReference type="InterPro" id="IPR001021">
    <property type="entry name" value="Ribosomal_bL25_long"/>
</dbReference>
<organism evidence="9 10">
    <name type="scientific">Candidatus Vogelbacteria bacterium CG22_combo_CG10-13_8_21_14_all_37_9</name>
    <dbReference type="NCBI Taxonomy" id="1975046"/>
    <lineage>
        <taxon>Bacteria</taxon>
        <taxon>Candidatus Vogeliibacteriota</taxon>
    </lineage>
</organism>
<dbReference type="AlphaFoldDB" id="A0A2H0BL21"/>
<dbReference type="Pfam" id="PF14693">
    <property type="entry name" value="Ribosomal_TL5_C"/>
    <property type="match status" value="1"/>
</dbReference>
<accession>A0A2H0BL21</accession>
<gene>
    <name evidence="5" type="primary">rplY</name>
    <name evidence="5" type="synonym">ctc</name>
    <name evidence="9" type="ORF">COX02_00570</name>
</gene>
<feature type="region of interest" description="Disordered" evidence="6">
    <location>
        <begin position="196"/>
        <end position="215"/>
    </location>
</feature>
<comment type="similarity">
    <text evidence="5">Belongs to the bacterial ribosomal protein bL25 family. CTC subfamily.</text>
</comment>
<protein>
    <recommendedName>
        <fullName evidence="5">Large ribosomal subunit protein bL25</fullName>
    </recommendedName>
    <alternativeName>
        <fullName evidence="5">General stress protein CTC</fullName>
    </alternativeName>
</protein>
<evidence type="ECO:0000256" key="1">
    <source>
        <dbReference type="ARBA" id="ARBA00022730"/>
    </source>
</evidence>
<keyword evidence="2 5" id="KW-0694">RNA-binding</keyword>
<dbReference type="SUPFAM" id="SSF50715">
    <property type="entry name" value="Ribosomal protein L25-like"/>
    <property type="match status" value="1"/>
</dbReference>
<dbReference type="InterPro" id="IPR029751">
    <property type="entry name" value="Ribosomal_L25_dom"/>
</dbReference>
<dbReference type="HAMAP" id="MF_01334">
    <property type="entry name" value="Ribosomal_bL25_CTC"/>
    <property type="match status" value="1"/>
</dbReference>
<dbReference type="CDD" id="cd00495">
    <property type="entry name" value="Ribosomal_L25_TL5_CTC"/>
    <property type="match status" value="1"/>
</dbReference>
<dbReference type="EMBL" id="PCSX01000011">
    <property type="protein sequence ID" value="PIP58376.1"/>
    <property type="molecule type" value="Genomic_DNA"/>
</dbReference>
<keyword evidence="1 5" id="KW-0699">rRNA-binding</keyword>
<dbReference type="InterPro" id="IPR037121">
    <property type="entry name" value="Ribosomal_bL25_C"/>
</dbReference>
<dbReference type="InterPro" id="IPR020056">
    <property type="entry name" value="Rbsml_bL25/Gln-tRNA_synth_N"/>
</dbReference>
<dbReference type="GO" id="GO:0003735">
    <property type="term" value="F:structural constituent of ribosome"/>
    <property type="evidence" value="ECO:0007669"/>
    <property type="project" value="InterPro"/>
</dbReference>
<comment type="caution">
    <text evidence="9">The sequence shown here is derived from an EMBL/GenBank/DDBJ whole genome shotgun (WGS) entry which is preliminary data.</text>
</comment>
<proteinExistence type="inferred from homology"/>
<comment type="subunit">
    <text evidence="5">Part of the 50S ribosomal subunit; part of the 5S rRNA/L5/L18/L25 subcomplex. Contacts the 5S rRNA. Binds to the 5S rRNA independently of L5 and L18.</text>
</comment>
<evidence type="ECO:0000256" key="3">
    <source>
        <dbReference type="ARBA" id="ARBA00022980"/>
    </source>
</evidence>
<feature type="domain" description="Large ribosomal subunit protein bL25 L25" evidence="7">
    <location>
        <begin position="4"/>
        <end position="89"/>
    </location>
</feature>
<dbReference type="InterPro" id="IPR011035">
    <property type="entry name" value="Ribosomal_bL25/Gln-tRNA_synth"/>
</dbReference>
<evidence type="ECO:0000256" key="5">
    <source>
        <dbReference type="HAMAP-Rule" id="MF_01334"/>
    </source>
</evidence>
<dbReference type="PANTHER" id="PTHR33284:SF1">
    <property type="entry name" value="RIBOSOMAL PROTEIN L25_GLN-TRNA SYNTHETASE, ANTI-CODON-BINDING DOMAIN-CONTAINING PROTEIN"/>
    <property type="match status" value="1"/>
</dbReference>
<dbReference type="Gene3D" id="2.170.120.20">
    <property type="entry name" value="Ribosomal protein L25, beta domain"/>
    <property type="match status" value="1"/>
</dbReference>
<dbReference type="Pfam" id="PF01386">
    <property type="entry name" value="Ribosomal_L25p"/>
    <property type="match status" value="1"/>
</dbReference>
<dbReference type="NCBIfam" id="TIGR00731">
    <property type="entry name" value="bL25_bact_ctc"/>
    <property type="match status" value="1"/>
</dbReference>